<comment type="catalytic activity">
    <reaction evidence="7">
        <text>a secondary alcohol + NAD(+) = a ketone + NADH + H(+)</text>
        <dbReference type="Rhea" id="RHEA:10740"/>
        <dbReference type="ChEBI" id="CHEBI:15378"/>
        <dbReference type="ChEBI" id="CHEBI:17087"/>
        <dbReference type="ChEBI" id="CHEBI:35681"/>
        <dbReference type="ChEBI" id="CHEBI:57540"/>
        <dbReference type="ChEBI" id="CHEBI:57945"/>
        <dbReference type="EC" id="1.1.1.1"/>
    </reaction>
</comment>
<dbReference type="EMBL" id="JACNJN010000165">
    <property type="protein sequence ID" value="MBC8336480.1"/>
    <property type="molecule type" value="Genomic_DNA"/>
</dbReference>
<dbReference type="Pfam" id="PF08240">
    <property type="entry name" value="ADH_N"/>
    <property type="match status" value="1"/>
</dbReference>
<dbReference type="GO" id="GO:0046872">
    <property type="term" value="F:metal ion binding"/>
    <property type="evidence" value="ECO:0007669"/>
    <property type="project" value="UniProtKB-KW"/>
</dbReference>
<dbReference type="GO" id="GO:0004022">
    <property type="term" value="F:alcohol dehydrogenase (NAD+) activity"/>
    <property type="evidence" value="ECO:0007669"/>
    <property type="project" value="UniProtKB-EC"/>
</dbReference>
<dbReference type="SUPFAM" id="SSF50129">
    <property type="entry name" value="GroES-like"/>
    <property type="match status" value="1"/>
</dbReference>
<comment type="cofactor">
    <cofactor evidence="1">
        <name>Zn(2+)</name>
        <dbReference type="ChEBI" id="CHEBI:29105"/>
    </cofactor>
</comment>
<sequence length="307" mass="33125">MHAYRLFAQDLIENIPLRATEMPIPEPGPGQARIRVKVCGVCHTDLHTVEGDIHPPQLPITPGHQVVGIVDALAQPSSHGIKIGTRVGIPWLHSACGECEYCQRGLENLCPNAKFTGFNVDGGYGEMMLADTRYLLTIPERISDEQAAPLLCAGVVGYRALKRAEIEPGERVGLYGFGASAHLMIQVLNYWGCEVAVYTRSAGHQDHARELGAAWAGEAGQNPGMVLDKAVVFAPSGDIAIRALEAVRPGGTVSINAIHMSDIPSFPYATLWGERTLRSVTNATYQDGVEFLALAEQVGLKSTVENY</sequence>
<evidence type="ECO:0000313" key="10">
    <source>
        <dbReference type="EMBL" id="MBC8336480.1"/>
    </source>
</evidence>
<dbReference type="CDD" id="cd08298">
    <property type="entry name" value="CAD2"/>
    <property type="match status" value="1"/>
</dbReference>
<evidence type="ECO:0000256" key="6">
    <source>
        <dbReference type="ARBA" id="ARBA00023002"/>
    </source>
</evidence>
<dbReference type="PANTHER" id="PTHR42940">
    <property type="entry name" value="ALCOHOL DEHYDROGENASE 1-RELATED"/>
    <property type="match status" value="1"/>
</dbReference>
<feature type="non-terminal residue" evidence="10">
    <location>
        <position position="307"/>
    </location>
</feature>
<dbReference type="SUPFAM" id="SSF51735">
    <property type="entry name" value="NAD(P)-binding Rossmann-fold domains"/>
    <property type="match status" value="1"/>
</dbReference>
<name>A0A8J6TJF9_9CHLR</name>
<gene>
    <name evidence="10" type="ORF">H8E29_14540</name>
</gene>
<evidence type="ECO:0000256" key="1">
    <source>
        <dbReference type="ARBA" id="ARBA00001947"/>
    </source>
</evidence>
<feature type="domain" description="Alcohol dehydrogenase-like N-terminal" evidence="9">
    <location>
        <begin position="28"/>
        <end position="140"/>
    </location>
</feature>
<comment type="caution">
    <text evidence="10">The sequence shown here is derived from an EMBL/GenBank/DDBJ whole genome shotgun (WGS) entry which is preliminary data.</text>
</comment>
<evidence type="ECO:0000256" key="7">
    <source>
        <dbReference type="ARBA" id="ARBA00049164"/>
    </source>
</evidence>
<dbReference type="InterPro" id="IPR014187">
    <property type="entry name" value="ADH_Zn_typ-2"/>
</dbReference>
<evidence type="ECO:0000256" key="8">
    <source>
        <dbReference type="ARBA" id="ARBA00049243"/>
    </source>
</evidence>
<dbReference type="InterPro" id="IPR013154">
    <property type="entry name" value="ADH-like_N"/>
</dbReference>
<dbReference type="Proteomes" id="UP000614469">
    <property type="component" value="Unassembled WGS sequence"/>
</dbReference>
<comment type="similarity">
    <text evidence="2">Belongs to the zinc-containing alcohol dehydrogenase family.</text>
</comment>
<comment type="catalytic activity">
    <reaction evidence="8">
        <text>a primary alcohol + NAD(+) = an aldehyde + NADH + H(+)</text>
        <dbReference type="Rhea" id="RHEA:10736"/>
        <dbReference type="ChEBI" id="CHEBI:15378"/>
        <dbReference type="ChEBI" id="CHEBI:15734"/>
        <dbReference type="ChEBI" id="CHEBI:17478"/>
        <dbReference type="ChEBI" id="CHEBI:57540"/>
        <dbReference type="ChEBI" id="CHEBI:57945"/>
        <dbReference type="EC" id="1.1.1.1"/>
    </reaction>
</comment>
<dbReference type="PANTHER" id="PTHR42940:SF8">
    <property type="entry name" value="VACUOLAR PROTEIN SORTING-ASSOCIATED PROTEIN 11"/>
    <property type="match status" value="1"/>
</dbReference>
<dbReference type="Gene3D" id="3.90.180.10">
    <property type="entry name" value="Medium-chain alcohol dehydrogenases, catalytic domain"/>
    <property type="match status" value="1"/>
</dbReference>
<reference evidence="10 11" key="1">
    <citation type="submission" date="2020-08" db="EMBL/GenBank/DDBJ databases">
        <title>Bridging the membrane lipid divide: bacteria of the FCB group superphylum have the potential to synthesize archaeal ether lipids.</title>
        <authorList>
            <person name="Villanueva L."/>
            <person name="Von Meijenfeldt F.A.B."/>
            <person name="Westbye A.B."/>
            <person name="Yadav S."/>
            <person name="Hopmans E.C."/>
            <person name="Dutilh B.E."/>
            <person name="Sinninghe Damste J.S."/>
        </authorList>
    </citation>
    <scope>NUCLEOTIDE SEQUENCE [LARGE SCALE GENOMIC DNA]</scope>
    <source>
        <strain evidence="10">NIOZ-UU36</strain>
    </source>
</reference>
<dbReference type="AlphaFoldDB" id="A0A8J6TJF9"/>
<dbReference type="Gene3D" id="3.40.50.720">
    <property type="entry name" value="NAD(P)-binding Rossmann-like Domain"/>
    <property type="match status" value="1"/>
</dbReference>
<organism evidence="10 11">
    <name type="scientific">Candidatus Desulfolinea nitratireducens</name>
    <dbReference type="NCBI Taxonomy" id="2841698"/>
    <lineage>
        <taxon>Bacteria</taxon>
        <taxon>Bacillati</taxon>
        <taxon>Chloroflexota</taxon>
        <taxon>Anaerolineae</taxon>
        <taxon>Anaerolineales</taxon>
        <taxon>Anaerolineales incertae sedis</taxon>
        <taxon>Candidatus Desulfolinea</taxon>
    </lineage>
</organism>
<dbReference type="GO" id="GO:0005737">
    <property type="term" value="C:cytoplasm"/>
    <property type="evidence" value="ECO:0007669"/>
    <property type="project" value="TreeGrafter"/>
</dbReference>
<proteinExistence type="inferred from homology"/>
<evidence type="ECO:0000256" key="4">
    <source>
        <dbReference type="ARBA" id="ARBA00022723"/>
    </source>
</evidence>
<dbReference type="InterPro" id="IPR036291">
    <property type="entry name" value="NAD(P)-bd_dom_sf"/>
</dbReference>
<evidence type="ECO:0000313" key="11">
    <source>
        <dbReference type="Proteomes" id="UP000614469"/>
    </source>
</evidence>
<protein>
    <recommendedName>
        <fullName evidence="3">alcohol dehydrogenase</fullName>
        <ecNumber evidence="3">1.1.1.1</ecNumber>
    </recommendedName>
</protein>
<evidence type="ECO:0000256" key="5">
    <source>
        <dbReference type="ARBA" id="ARBA00022833"/>
    </source>
</evidence>
<accession>A0A8J6TJF9</accession>
<evidence type="ECO:0000259" key="9">
    <source>
        <dbReference type="Pfam" id="PF08240"/>
    </source>
</evidence>
<dbReference type="NCBIfam" id="TIGR02822">
    <property type="entry name" value="adh_fam_2"/>
    <property type="match status" value="1"/>
</dbReference>
<keyword evidence="6" id="KW-0560">Oxidoreductase</keyword>
<dbReference type="InterPro" id="IPR011032">
    <property type="entry name" value="GroES-like_sf"/>
</dbReference>
<evidence type="ECO:0000256" key="2">
    <source>
        <dbReference type="ARBA" id="ARBA00008072"/>
    </source>
</evidence>
<evidence type="ECO:0000256" key="3">
    <source>
        <dbReference type="ARBA" id="ARBA00013190"/>
    </source>
</evidence>
<keyword evidence="4" id="KW-0479">Metal-binding</keyword>
<keyword evidence="5" id="KW-0862">Zinc</keyword>
<dbReference type="EC" id="1.1.1.1" evidence="3"/>